<dbReference type="GO" id="GO:0005388">
    <property type="term" value="F:P-type calcium transporter activity"/>
    <property type="evidence" value="ECO:0007669"/>
    <property type="project" value="TreeGrafter"/>
</dbReference>
<dbReference type="InterPro" id="IPR059000">
    <property type="entry name" value="ATPase_P-type_domA"/>
</dbReference>
<dbReference type="InterPro" id="IPR008250">
    <property type="entry name" value="ATPase_P-typ_transduc_dom_A_sf"/>
</dbReference>
<dbReference type="Pfam" id="PF00122">
    <property type="entry name" value="E1-E2_ATPase"/>
    <property type="match status" value="1"/>
</dbReference>
<evidence type="ECO:0000256" key="2">
    <source>
        <dbReference type="SAM" id="Phobius"/>
    </source>
</evidence>
<reference evidence="4 5" key="1">
    <citation type="submission" date="2018-02" db="EMBL/GenBank/DDBJ databases">
        <title>Draft genome of wild Prunus yedoensis var. nudiflora.</title>
        <authorList>
            <person name="Baek S."/>
            <person name="Kim J.-H."/>
            <person name="Choi K."/>
            <person name="Kim G.-B."/>
            <person name="Cho A."/>
            <person name="Jang H."/>
            <person name="Shin C.-H."/>
            <person name="Yu H.-J."/>
            <person name="Mun J.-H."/>
        </authorList>
    </citation>
    <scope>NUCLEOTIDE SEQUENCE [LARGE SCALE GENOMIC DNA]</scope>
    <source>
        <strain evidence="5">cv. Jeju island</strain>
        <tissue evidence="4">Leaf</tissue>
    </source>
</reference>
<evidence type="ECO:0000313" key="5">
    <source>
        <dbReference type="Proteomes" id="UP000250321"/>
    </source>
</evidence>
<sequence length="244" mass="26842">MMQGVKQGWHDGVAILFTVFLLVAFPSVGNYLHERKLVRKHLLDRSRLMVNVERSNREPTSVNISCVVVGDIVHLKEGDRVPADGLFIDHDEDLMLDEVIKGHGRMVVTCIGANTVFAEMHSLGTHHNPNEKTLCFATAVIGIQHGMPFAITVALCQWKEKVVQNQAKPQNLSACVTMGLITVICIETTGELMCSQGEVKEFWMGGKDLCSDEVDSEADQVVLETLHQGISATQSPTKICSFLG</sequence>
<feature type="domain" description="P-type ATPase A" evidence="3">
    <location>
        <begin position="51"/>
        <end position="94"/>
    </location>
</feature>
<dbReference type="Proteomes" id="UP000250321">
    <property type="component" value="Unassembled WGS sequence"/>
</dbReference>
<comment type="caution">
    <text evidence="4">The sequence shown here is derived from an EMBL/GenBank/DDBJ whole genome shotgun (WGS) entry which is preliminary data.</text>
</comment>
<organism evidence="4 5">
    <name type="scientific">Prunus yedoensis var. nudiflora</name>
    <dbReference type="NCBI Taxonomy" id="2094558"/>
    <lineage>
        <taxon>Eukaryota</taxon>
        <taxon>Viridiplantae</taxon>
        <taxon>Streptophyta</taxon>
        <taxon>Embryophyta</taxon>
        <taxon>Tracheophyta</taxon>
        <taxon>Spermatophyta</taxon>
        <taxon>Magnoliopsida</taxon>
        <taxon>eudicotyledons</taxon>
        <taxon>Gunneridae</taxon>
        <taxon>Pentapetalae</taxon>
        <taxon>rosids</taxon>
        <taxon>fabids</taxon>
        <taxon>Rosales</taxon>
        <taxon>Rosaceae</taxon>
        <taxon>Amygdaloideae</taxon>
        <taxon>Amygdaleae</taxon>
        <taxon>Prunus</taxon>
    </lineage>
</organism>
<dbReference type="Gene3D" id="2.70.150.10">
    <property type="entry name" value="Calcium-transporting ATPase, cytoplasmic transduction domain A"/>
    <property type="match status" value="1"/>
</dbReference>
<dbReference type="GO" id="GO:0005886">
    <property type="term" value="C:plasma membrane"/>
    <property type="evidence" value="ECO:0007669"/>
    <property type="project" value="TreeGrafter"/>
</dbReference>
<dbReference type="STRING" id="2094558.A0A314UWF5"/>
<dbReference type="EMBL" id="PJQY01002907">
    <property type="protein sequence ID" value="PQM41887.1"/>
    <property type="molecule type" value="Genomic_DNA"/>
</dbReference>
<dbReference type="OrthoDB" id="1422951at2759"/>
<dbReference type="Gene3D" id="1.20.1110.10">
    <property type="entry name" value="Calcium-transporting ATPase, transmembrane domain"/>
    <property type="match status" value="1"/>
</dbReference>
<name>A0A314UWF5_PRUYE</name>
<keyword evidence="2" id="KW-1133">Transmembrane helix</keyword>
<accession>A0A314UWF5</accession>
<keyword evidence="1" id="KW-0460">Magnesium</keyword>
<evidence type="ECO:0000259" key="3">
    <source>
        <dbReference type="Pfam" id="PF00122"/>
    </source>
</evidence>
<feature type="transmembrane region" description="Helical" evidence="2">
    <location>
        <begin position="12"/>
        <end position="32"/>
    </location>
</feature>
<keyword evidence="5" id="KW-1185">Reference proteome</keyword>
<proteinExistence type="predicted"/>
<dbReference type="PANTHER" id="PTHR24093">
    <property type="entry name" value="CATION TRANSPORTING ATPASE"/>
    <property type="match status" value="1"/>
</dbReference>
<keyword evidence="2" id="KW-0472">Membrane</keyword>
<dbReference type="PANTHER" id="PTHR24093:SF454">
    <property type="entry name" value="CATION-TRANSPORTING P-TYPE ATPASE C-TERMINAL DOMAIN-CONTAINING PROTEIN"/>
    <property type="match status" value="1"/>
</dbReference>
<keyword evidence="2" id="KW-0812">Transmembrane</keyword>
<evidence type="ECO:0000256" key="1">
    <source>
        <dbReference type="ARBA" id="ARBA00022842"/>
    </source>
</evidence>
<dbReference type="SUPFAM" id="SSF81653">
    <property type="entry name" value="Calcium ATPase, transduction domain A"/>
    <property type="match status" value="1"/>
</dbReference>
<evidence type="ECO:0000313" key="4">
    <source>
        <dbReference type="EMBL" id="PQM41887.1"/>
    </source>
</evidence>
<dbReference type="AlphaFoldDB" id="A0A314UWF5"/>
<gene>
    <name evidence="4" type="ORF">Pyn_37533</name>
</gene>
<protein>
    <submittedName>
        <fullName evidence="4">Putative calcium-transporting ATPase 13 plasma membrane-type isoform X2</fullName>
    </submittedName>
</protein>